<dbReference type="AlphaFoldDB" id="A0A0D3K8Z1"/>
<reference evidence="3" key="2">
    <citation type="submission" date="2024-10" db="UniProtKB">
        <authorList>
            <consortium name="EnsemblProtists"/>
        </authorList>
    </citation>
    <scope>IDENTIFICATION</scope>
</reference>
<dbReference type="EnsemblProtists" id="EOD32226">
    <property type="protein sequence ID" value="EOD32226"/>
    <property type="gene ID" value="EMIHUDRAFT_202875"/>
</dbReference>
<dbReference type="PANTHER" id="PTHR13489:SF0">
    <property type="entry name" value="MINI-CHROMOSOME MAINTENANCE COMPLEX-BINDING PROTEIN"/>
    <property type="match status" value="1"/>
</dbReference>
<evidence type="ECO:0000313" key="3">
    <source>
        <dbReference type="EnsemblProtists" id="EOD32226"/>
    </source>
</evidence>
<proteinExistence type="predicted"/>
<dbReference type="Pfam" id="PF09739">
    <property type="entry name" value="MCM_bind"/>
    <property type="match status" value="2"/>
</dbReference>
<protein>
    <recommendedName>
        <fullName evidence="5">Mini-chromosome maintenance complex-binding protein</fullName>
    </recommendedName>
</protein>
<evidence type="ECO:0000256" key="1">
    <source>
        <dbReference type="ARBA" id="ARBA00004123"/>
    </source>
</evidence>
<dbReference type="PANTHER" id="PTHR13489">
    <property type="entry name" value="MINI-CHROMOSOME MAINTENANCE COMPLEX-BINDING PROTEIN"/>
    <property type="match status" value="1"/>
</dbReference>
<dbReference type="GO" id="GO:0006261">
    <property type="term" value="P:DNA-templated DNA replication"/>
    <property type="evidence" value="ECO:0007669"/>
    <property type="project" value="TreeGrafter"/>
</dbReference>
<evidence type="ECO:0000313" key="4">
    <source>
        <dbReference type="Proteomes" id="UP000013827"/>
    </source>
</evidence>
<dbReference type="HOGENOM" id="CLU_029811_0_0_1"/>
<dbReference type="GO" id="GO:0005634">
    <property type="term" value="C:nucleus"/>
    <property type="evidence" value="ECO:0007669"/>
    <property type="project" value="UniProtKB-SubCell"/>
</dbReference>
<evidence type="ECO:0000256" key="2">
    <source>
        <dbReference type="ARBA" id="ARBA00023242"/>
    </source>
</evidence>
<dbReference type="RefSeq" id="XP_005784655.1">
    <property type="nucleotide sequence ID" value="XM_005784598.1"/>
</dbReference>
<keyword evidence="2" id="KW-0539">Nucleus</keyword>
<sequence>MPSELHSTILSNPLSELNAAFDAACAKGDEAALKHGAVLSLASKVEAVLERDGASAVPSLNVLRQEELPAGALVRFQGMVMDMHDPEYYAGVYEEVRPDGASRMRTGKFRDTFDEPAGCTIRPRSDFTWQRTPIVCAPCEPEAAPDPHAAWSRSAALGTSLVKLYDGAEEGAGEASLRLNDVVEFYGVLELGGETDVADGDESAISMLVDEQKALRPPPSAQPRLHCLYYRKIAGGAAHPLLPAPDTYAETLAYQLARHHVADARAAVTAQLAAALGGDGVAAELTLWSVLSRVITRRGEAPIGKLPLNITGCPSAVAQPAASPVGAALQGALSALLPCVVPFRLTIETLNATPMVPRKDYSANILSPGALQLPAGAALLIDETGLAPGKLSEAGLKSLGALKDLIARQKLAFDFTYFAHDVDADVSLLSLSSLKSVLAKDSPGLLQVALAVQPDAPQPPPLDAASLEAARTYLGLAVRCLSSLKPTDEKLAAALQDDFVAARRADATVSPDDFSHWLTCARLHAASCLATEVSIEHYMHAKQVEAARVARLRQVEV</sequence>
<dbReference type="STRING" id="2903.R1F9W1"/>
<dbReference type="Proteomes" id="UP000013827">
    <property type="component" value="Unassembled WGS sequence"/>
</dbReference>
<dbReference type="GeneID" id="17277498"/>
<accession>A0A0D3K8Z1</accession>
<dbReference type="GO" id="GO:0003682">
    <property type="term" value="F:chromatin binding"/>
    <property type="evidence" value="ECO:0007669"/>
    <property type="project" value="TreeGrafter"/>
</dbReference>
<comment type="subcellular location">
    <subcellularLocation>
        <location evidence="1">Nucleus</location>
    </subcellularLocation>
</comment>
<name>A0A0D3K8Z1_EMIH1</name>
<dbReference type="eggNOG" id="KOG2545">
    <property type="taxonomic scope" value="Eukaryota"/>
</dbReference>
<dbReference type="PaxDb" id="2903-EOD32226"/>
<dbReference type="InterPro" id="IPR019140">
    <property type="entry name" value="MCM_complex-bd"/>
</dbReference>
<keyword evidence="4" id="KW-1185">Reference proteome</keyword>
<organism evidence="3 4">
    <name type="scientific">Emiliania huxleyi (strain CCMP1516)</name>
    <dbReference type="NCBI Taxonomy" id="280463"/>
    <lineage>
        <taxon>Eukaryota</taxon>
        <taxon>Haptista</taxon>
        <taxon>Haptophyta</taxon>
        <taxon>Prymnesiophyceae</taxon>
        <taxon>Isochrysidales</taxon>
        <taxon>Noelaerhabdaceae</taxon>
        <taxon>Emiliania</taxon>
    </lineage>
</organism>
<evidence type="ECO:0008006" key="5">
    <source>
        <dbReference type="Google" id="ProtNLM"/>
    </source>
</evidence>
<reference evidence="4" key="1">
    <citation type="journal article" date="2013" name="Nature">
        <title>Pan genome of the phytoplankton Emiliania underpins its global distribution.</title>
        <authorList>
            <person name="Read B.A."/>
            <person name="Kegel J."/>
            <person name="Klute M.J."/>
            <person name="Kuo A."/>
            <person name="Lefebvre S.C."/>
            <person name="Maumus F."/>
            <person name="Mayer C."/>
            <person name="Miller J."/>
            <person name="Monier A."/>
            <person name="Salamov A."/>
            <person name="Young J."/>
            <person name="Aguilar M."/>
            <person name="Claverie J.M."/>
            <person name="Frickenhaus S."/>
            <person name="Gonzalez K."/>
            <person name="Herman E.K."/>
            <person name="Lin Y.C."/>
            <person name="Napier J."/>
            <person name="Ogata H."/>
            <person name="Sarno A.F."/>
            <person name="Shmutz J."/>
            <person name="Schroeder D."/>
            <person name="de Vargas C."/>
            <person name="Verret F."/>
            <person name="von Dassow P."/>
            <person name="Valentin K."/>
            <person name="Van de Peer Y."/>
            <person name="Wheeler G."/>
            <person name="Dacks J.B."/>
            <person name="Delwiche C.F."/>
            <person name="Dyhrman S.T."/>
            <person name="Glockner G."/>
            <person name="John U."/>
            <person name="Richards T."/>
            <person name="Worden A.Z."/>
            <person name="Zhang X."/>
            <person name="Grigoriev I.V."/>
            <person name="Allen A.E."/>
            <person name="Bidle K."/>
            <person name="Borodovsky M."/>
            <person name="Bowler C."/>
            <person name="Brownlee C."/>
            <person name="Cock J.M."/>
            <person name="Elias M."/>
            <person name="Gladyshev V.N."/>
            <person name="Groth M."/>
            <person name="Guda C."/>
            <person name="Hadaegh A."/>
            <person name="Iglesias-Rodriguez M.D."/>
            <person name="Jenkins J."/>
            <person name="Jones B.M."/>
            <person name="Lawson T."/>
            <person name="Leese F."/>
            <person name="Lindquist E."/>
            <person name="Lobanov A."/>
            <person name="Lomsadze A."/>
            <person name="Malik S.B."/>
            <person name="Marsh M.E."/>
            <person name="Mackinder L."/>
            <person name="Mock T."/>
            <person name="Mueller-Roeber B."/>
            <person name="Pagarete A."/>
            <person name="Parker M."/>
            <person name="Probert I."/>
            <person name="Quesneville H."/>
            <person name="Raines C."/>
            <person name="Rensing S.A."/>
            <person name="Riano-Pachon D.M."/>
            <person name="Richier S."/>
            <person name="Rokitta S."/>
            <person name="Shiraiwa Y."/>
            <person name="Soanes D.M."/>
            <person name="van der Giezen M."/>
            <person name="Wahlund T.M."/>
            <person name="Williams B."/>
            <person name="Wilson W."/>
            <person name="Wolfe G."/>
            <person name="Wurch L.L."/>
        </authorList>
    </citation>
    <scope>NUCLEOTIDE SEQUENCE</scope>
</reference>
<dbReference type="KEGG" id="ehx:EMIHUDRAFT_202875"/>
<dbReference type="OMA" id="EEHTEMI"/>